<dbReference type="AlphaFoldDB" id="A0A8S9MN81"/>
<sequence length="155" mass="17655">MEDTQAQVNIMDLVEQIEEREKEKEREGREKAHQESSPEPPHTRTSSSSSSPSIAARVNLVHPRPSSCFSRQDKAVDTNRVAIGTRTKPYAPPEFLPLRAREVHAPPPDHRPPPQLRRRRRPTYRSGVHLSSWSSYIPLLFIAKVRATPLNPELV</sequence>
<feature type="compositionally biased region" description="Basic and acidic residues" evidence="1">
    <location>
        <begin position="17"/>
        <end position="36"/>
    </location>
</feature>
<evidence type="ECO:0000313" key="2">
    <source>
        <dbReference type="EMBL" id="KAF3484746.1"/>
    </source>
</evidence>
<dbReference type="Proteomes" id="UP000712600">
    <property type="component" value="Unassembled WGS sequence"/>
</dbReference>
<evidence type="ECO:0000313" key="3">
    <source>
        <dbReference type="Proteomes" id="UP000712600"/>
    </source>
</evidence>
<reference evidence="2" key="1">
    <citation type="submission" date="2019-12" db="EMBL/GenBank/DDBJ databases">
        <title>Genome sequencing and annotation of Brassica cretica.</title>
        <authorList>
            <person name="Studholme D.J."/>
            <person name="Sarris P."/>
        </authorList>
    </citation>
    <scope>NUCLEOTIDE SEQUENCE</scope>
    <source>
        <strain evidence="2">PFS-109/04</strain>
        <tissue evidence="2">Leaf</tissue>
    </source>
</reference>
<organism evidence="2 3">
    <name type="scientific">Brassica cretica</name>
    <name type="common">Mustard</name>
    <dbReference type="NCBI Taxonomy" id="69181"/>
    <lineage>
        <taxon>Eukaryota</taxon>
        <taxon>Viridiplantae</taxon>
        <taxon>Streptophyta</taxon>
        <taxon>Embryophyta</taxon>
        <taxon>Tracheophyta</taxon>
        <taxon>Spermatophyta</taxon>
        <taxon>Magnoliopsida</taxon>
        <taxon>eudicotyledons</taxon>
        <taxon>Gunneridae</taxon>
        <taxon>Pentapetalae</taxon>
        <taxon>rosids</taxon>
        <taxon>malvids</taxon>
        <taxon>Brassicales</taxon>
        <taxon>Brassicaceae</taxon>
        <taxon>Brassiceae</taxon>
        <taxon>Brassica</taxon>
    </lineage>
</organism>
<feature type="region of interest" description="Disordered" evidence="1">
    <location>
        <begin position="1"/>
        <end position="124"/>
    </location>
</feature>
<name>A0A8S9MN81_BRACR</name>
<evidence type="ECO:0000256" key="1">
    <source>
        <dbReference type="SAM" id="MobiDB-lite"/>
    </source>
</evidence>
<accession>A0A8S9MN81</accession>
<feature type="compositionally biased region" description="Basic and acidic residues" evidence="1">
    <location>
        <begin position="99"/>
        <end position="112"/>
    </location>
</feature>
<proteinExistence type="predicted"/>
<protein>
    <submittedName>
        <fullName evidence="2">Uncharacterized protein</fullName>
    </submittedName>
</protein>
<gene>
    <name evidence="2" type="ORF">F2Q69_00053090</name>
</gene>
<feature type="compositionally biased region" description="Low complexity" evidence="1">
    <location>
        <begin position="43"/>
        <end position="53"/>
    </location>
</feature>
<comment type="caution">
    <text evidence="2">The sequence shown here is derived from an EMBL/GenBank/DDBJ whole genome shotgun (WGS) entry which is preliminary data.</text>
</comment>
<dbReference type="EMBL" id="QGKX02002183">
    <property type="protein sequence ID" value="KAF3484746.1"/>
    <property type="molecule type" value="Genomic_DNA"/>
</dbReference>